<evidence type="ECO:0000256" key="8">
    <source>
        <dbReference type="SAM" id="Phobius"/>
    </source>
</evidence>
<dbReference type="AlphaFoldDB" id="A0A642USG7"/>
<feature type="domain" description="Amino acid permease/ SLC12A" evidence="9">
    <location>
        <begin position="54"/>
        <end position="519"/>
    </location>
</feature>
<gene>
    <name evidence="10" type="ORF">DIURU_002914</name>
</gene>
<dbReference type="OMA" id="ASLNICH"/>
<keyword evidence="7 8" id="KW-0472">Membrane</keyword>
<reference evidence="10 11" key="1">
    <citation type="submission" date="2019-07" db="EMBL/GenBank/DDBJ databases">
        <title>Genome assembly of two rare yeast pathogens: Diutina rugosa and Trichomonascus ciferrii.</title>
        <authorList>
            <person name="Mixao V."/>
            <person name="Saus E."/>
            <person name="Hansen A."/>
            <person name="Lass-Flor C."/>
            <person name="Gabaldon T."/>
        </authorList>
    </citation>
    <scope>NUCLEOTIDE SEQUENCE [LARGE SCALE GENOMIC DNA]</scope>
    <source>
        <strain evidence="10 11">CBS 613</strain>
    </source>
</reference>
<dbReference type="RefSeq" id="XP_034012202.1">
    <property type="nucleotide sequence ID" value="XM_034155618.1"/>
</dbReference>
<name>A0A642USG7_DIURU</name>
<dbReference type="GO" id="GO:0016020">
    <property type="term" value="C:membrane"/>
    <property type="evidence" value="ECO:0007669"/>
    <property type="project" value="UniProtKB-SubCell"/>
</dbReference>
<dbReference type="Proteomes" id="UP000449547">
    <property type="component" value="Unassembled WGS sequence"/>
</dbReference>
<dbReference type="PANTHER" id="PTHR43341:SF4">
    <property type="entry name" value="ARGININE PERMEASE CAN1-RELATED"/>
    <property type="match status" value="1"/>
</dbReference>
<dbReference type="PIRSF" id="PIRSF006060">
    <property type="entry name" value="AA_transporter"/>
    <property type="match status" value="1"/>
</dbReference>
<dbReference type="OrthoDB" id="3900342at2759"/>
<comment type="similarity">
    <text evidence="2">Belongs to the amino acid-polyamine-organocation (APC) superfamily. YAT (TC 2.A.3.10) family.</text>
</comment>
<keyword evidence="4 8" id="KW-0812">Transmembrane</keyword>
<feature type="transmembrane region" description="Helical" evidence="8">
    <location>
        <begin position="162"/>
        <end position="183"/>
    </location>
</feature>
<proteinExistence type="inferred from homology"/>
<dbReference type="InterPro" id="IPR050524">
    <property type="entry name" value="APC_YAT"/>
</dbReference>
<evidence type="ECO:0000256" key="6">
    <source>
        <dbReference type="ARBA" id="ARBA00022989"/>
    </source>
</evidence>
<keyword evidence="6 8" id="KW-1133">Transmembrane helix</keyword>
<protein>
    <recommendedName>
        <fullName evidence="9">Amino acid permease/ SLC12A domain-containing protein</fullName>
    </recommendedName>
</protein>
<feature type="transmembrane region" description="Helical" evidence="8">
    <location>
        <begin position="463"/>
        <end position="484"/>
    </location>
</feature>
<feature type="transmembrane region" description="Helical" evidence="8">
    <location>
        <begin position="496"/>
        <end position="518"/>
    </location>
</feature>
<dbReference type="GO" id="GO:0015171">
    <property type="term" value="F:amino acid transmembrane transporter activity"/>
    <property type="evidence" value="ECO:0007669"/>
    <property type="project" value="TreeGrafter"/>
</dbReference>
<feature type="transmembrane region" description="Helical" evidence="8">
    <location>
        <begin position="287"/>
        <end position="308"/>
    </location>
</feature>
<sequence length="578" mass="64236">MELDLEKVEFHPYNSTIAHGGSKIEPRVSVVDSTASESSEAPGGVERGLKSRQVQMIVLGGTIGTGLFISTGNIIAQAGPGSALIAFLFIATLCYSVTMSLGEMVACIPITGSFAQFATRWISPAIGAANGWNYWFSWVTTFALELSIIGDVIGYWTHAVPLWAWITIFFVVLTALNLLPVSFYGEIEFWMSLMKVLAVLGWLIYALCMVCGANNVRGAVGFRYWHHPGPWGPGYMVQSDQATGRFLGWLKSLIAAAFTFQGTETVGITAGESQNPRKTLPSAIRKIIWRILIFYVLVIFFLGLLVPYDDPRLAANQPADSTAEYSTTSPFLIAILNSGTHVLDHIFNAVILSTVISAGNSNVYLASRVLYALAESRVAPRFMMWTPYKGVPVFCVLFSAAFGALGYLAVNSASMVAFNWLLNISATASLLAWGWISVCHIRFMNVLKARGVDRNTLPFKAPFMPYAAYYASFLIFLLVLVNGFDVFWNFTASEFFTAYISPIFFVFCWLVFTVIFNMPKEGPWYKRLLAGFRGFYPRKWLVPLDECDIETGARYYEDLEPEDETPLPSWRKIIKPIL</sequence>
<dbReference type="PROSITE" id="PS00218">
    <property type="entry name" value="AMINO_ACID_PERMEASE_1"/>
    <property type="match status" value="1"/>
</dbReference>
<feature type="transmembrane region" description="Helical" evidence="8">
    <location>
        <begin position="346"/>
        <end position="367"/>
    </location>
</feature>
<evidence type="ECO:0000256" key="5">
    <source>
        <dbReference type="ARBA" id="ARBA00022970"/>
    </source>
</evidence>
<evidence type="ECO:0000256" key="3">
    <source>
        <dbReference type="ARBA" id="ARBA00022448"/>
    </source>
</evidence>
<keyword evidence="3" id="KW-0813">Transport</keyword>
<keyword evidence="11" id="KW-1185">Reference proteome</keyword>
<feature type="transmembrane region" description="Helical" evidence="8">
    <location>
        <begin position="56"/>
        <end position="75"/>
    </location>
</feature>
<dbReference type="EMBL" id="SWFT01000092">
    <property type="protein sequence ID" value="KAA8902120.1"/>
    <property type="molecule type" value="Genomic_DNA"/>
</dbReference>
<evidence type="ECO:0000259" key="9">
    <source>
        <dbReference type="Pfam" id="PF00324"/>
    </source>
</evidence>
<dbReference type="InterPro" id="IPR004840">
    <property type="entry name" value="Amino_acid_permease_CS"/>
</dbReference>
<dbReference type="FunFam" id="1.20.1740.10:FF:000006">
    <property type="entry name" value="General amino acid permease"/>
    <property type="match status" value="1"/>
</dbReference>
<dbReference type="PANTHER" id="PTHR43341">
    <property type="entry name" value="AMINO ACID PERMEASE"/>
    <property type="match status" value="1"/>
</dbReference>
<dbReference type="Gene3D" id="1.20.1740.10">
    <property type="entry name" value="Amino acid/polyamine transporter I"/>
    <property type="match status" value="1"/>
</dbReference>
<feature type="transmembrane region" description="Helical" evidence="8">
    <location>
        <begin position="420"/>
        <end position="443"/>
    </location>
</feature>
<organism evidence="10 11">
    <name type="scientific">Diutina rugosa</name>
    <name type="common">Yeast</name>
    <name type="synonym">Candida rugosa</name>
    <dbReference type="NCBI Taxonomy" id="5481"/>
    <lineage>
        <taxon>Eukaryota</taxon>
        <taxon>Fungi</taxon>
        <taxon>Dikarya</taxon>
        <taxon>Ascomycota</taxon>
        <taxon>Saccharomycotina</taxon>
        <taxon>Pichiomycetes</taxon>
        <taxon>Debaryomycetaceae</taxon>
        <taxon>Diutina</taxon>
    </lineage>
</organism>
<keyword evidence="5" id="KW-0029">Amino-acid transport</keyword>
<comment type="subcellular location">
    <subcellularLocation>
        <location evidence="1">Membrane</location>
        <topology evidence="1">Multi-pass membrane protein</topology>
    </subcellularLocation>
</comment>
<accession>A0A642USG7</accession>
<dbReference type="InterPro" id="IPR004841">
    <property type="entry name" value="AA-permease/SLC12A_dom"/>
</dbReference>
<evidence type="ECO:0000313" key="10">
    <source>
        <dbReference type="EMBL" id="KAA8902120.1"/>
    </source>
</evidence>
<dbReference type="GeneID" id="54781565"/>
<evidence type="ECO:0000256" key="4">
    <source>
        <dbReference type="ARBA" id="ARBA00022692"/>
    </source>
</evidence>
<feature type="transmembrane region" description="Helical" evidence="8">
    <location>
        <begin position="388"/>
        <end position="408"/>
    </location>
</feature>
<comment type="caution">
    <text evidence="10">The sequence shown here is derived from an EMBL/GenBank/DDBJ whole genome shotgun (WGS) entry which is preliminary data.</text>
</comment>
<dbReference type="Pfam" id="PF00324">
    <property type="entry name" value="AA_permease"/>
    <property type="match status" value="1"/>
</dbReference>
<evidence type="ECO:0000256" key="2">
    <source>
        <dbReference type="ARBA" id="ARBA00006983"/>
    </source>
</evidence>
<feature type="transmembrane region" description="Helical" evidence="8">
    <location>
        <begin position="189"/>
        <end position="213"/>
    </location>
</feature>
<evidence type="ECO:0000313" key="11">
    <source>
        <dbReference type="Proteomes" id="UP000449547"/>
    </source>
</evidence>
<feature type="transmembrane region" description="Helical" evidence="8">
    <location>
        <begin position="81"/>
        <end position="98"/>
    </location>
</feature>
<evidence type="ECO:0000256" key="7">
    <source>
        <dbReference type="ARBA" id="ARBA00023136"/>
    </source>
</evidence>
<feature type="transmembrane region" description="Helical" evidence="8">
    <location>
        <begin position="135"/>
        <end position="155"/>
    </location>
</feature>
<evidence type="ECO:0000256" key="1">
    <source>
        <dbReference type="ARBA" id="ARBA00004141"/>
    </source>
</evidence>
<dbReference type="VEuPathDB" id="FungiDB:DIURU_002914"/>